<dbReference type="InParanoid" id="A0A482XT21"/>
<feature type="transmembrane region" description="Helical" evidence="2">
    <location>
        <begin position="179"/>
        <end position="202"/>
    </location>
</feature>
<feature type="region of interest" description="Disordered" evidence="1">
    <location>
        <begin position="323"/>
        <end position="342"/>
    </location>
</feature>
<evidence type="ECO:0000256" key="2">
    <source>
        <dbReference type="SAM" id="Phobius"/>
    </source>
</evidence>
<feature type="compositionally biased region" description="Low complexity" evidence="1">
    <location>
        <begin position="99"/>
        <end position="113"/>
    </location>
</feature>
<gene>
    <name evidence="4" type="ORF">LSTR_LSTR008438</name>
</gene>
<dbReference type="PANTHER" id="PTHR21879">
    <property type="entry name" value="FI03362P-RELATED-RELATED"/>
    <property type="match status" value="1"/>
</dbReference>
<proteinExistence type="predicted"/>
<evidence type="ECO:0000256" key="3">
    <source>
        <dbReference type="SAM" id="SignalP"/>
    </source>
</evidence>
<dbReference type="PANTHER" id="PTHR21879:SF2">
    <property type="entry name" value="OSIRIS 20"/>
    <property type="match status" value="1"/>
</dbReference>
<evidence type="ECO:0000313" key="4">
    <source>
        <dbReference type="EMBL" id="RZF49152.1"/>
    </source>
</evidence>
<evidence type="ECO:0000313" key="5">
    <source>
        <dbReference type="Proteomes" id="UP000291343"/>
    </source>
</evidence>
<feature type="compositionally biased region" description="Low complexity" evidence="1">
    <location>
        <begin position="327"/>
        <end position="336"/>
    </location>
</feature>
<keyword evidence="2" id="KW-0812">Transmembrane</keyword>
<dbReference type="Proteomes" id="UP000291343">
    <property type="component" value="Unassembled WGS sequence"/>
</dbReference>
<sequence length="342" mass="36116">MAAALSSRCSCSLLALSLLFCSVVVSAQASVEPSTDGVVPSTTTTATVSDDCFAKPSMACVEKKIILLIDRLSRIKAIRLFGDWISVVRVDKESENNPTSSNEITDSSSRSTSYDFSTFTSLLEKKLDKFLESHVVRVALPTGVIARVDGESREFGSSVDISIGRAIAEARKKMKMKNMLHMMLSGLMSKAALMGPLLMMIVKMKALKALMLSTLALMLSKLQLFKMLMKGKGNSKEVIILHEMHGGGGHGGQASWSSAGGGYGGGGGAWASATGDSYSTSGAGAGGGGWGGGGGGGAGGWASRMYDPTWLVYRHNRTLSAISAQDNNNNNNYNNSKNKKQM</sequence>
<keyword evidence="2" id="KW-1133">Transmembrane helix</keyword>
<protein>
    <submittedName>
        <fullName evidence="4">Uncharacterized protein</fullName>
    </submittedName>
</protein>
<feature type="chain" id="PRO_5019852932" evidence="3">
    <location>
        <begin position="30"/>
        <end position="342"/>
    </location>
</feature>
<keyword evidence="2" id="KW-0472">Membrane</keyword>
<keyword evidence="5" id="KW-1185">Reference proteome</keyword>
<comment type="caution">
    <text evidence="4">The sequence shown here is derived from an EMBL/GenBank/DDBJ whole genome shotgun (WGS) entry which is preliminary data.</text>
</comment>
<dbReference type="InterPro" id="IPR012464">
    <property type="entry name" value="DUF1676"/>
</dbReference>
<keyword evidence="3" id="KW-0732">Signal</keyword>
<feature type="region of interest" description="Disordered" evidence="1">
    <location>
        <begin position="94"/>
        <end position="113"/>
    </location>
</feature>
<dbReference type="EMBL" id="QKKF02000377">
    <property type="protein sequence ID" value="RZF49152.1"/>
    <property type="molecule type" value="Genomic_DNA"/>
</dbReference>
<feature type="signal peptide" evidence="3">
    <location>
        <begin position="1"/>
        <end position="29"/>
    </location>
</feature>
<organism evidence="4 5">
    <name type="scientific">Laodelphax striatellus</name>
    <name type="common">Small brown planthopper</name>
    <name type="synonym">Delphax striatella</name>
    <dbReference type="NCBI Taxonomy" id="195883"/>
    <lineage>
        <taxon>Eukaryota</taxon>
        <taxon>Metazoa</taxon>
        <taxon>Ecdysozoa</taxon>
        <taxon>Arthropoda</taxon>
        <taxon>Hexapoda</taxon>
        <taxon>Insecta</taxon>
        <taxon>Pterygota</taxon>
        <taxon>Neoptera</taxon>
        <taxon>Paraneoptera</taxon>
        <taxon>Hemiptera</taxon>
        <taxon>Auchenorrhyncha</taxon>
        <taxon>Fulgoroidea</taxon>
        <taxon>Delphacidae</taxon>
        <taxon>Criomorphinae</taxon>
        <taxon>Laodelphax</taxon>
    </lineage>
</organism>
<evidence type="ECO:0000256" key="1">
    <source>
        <dbReference type="SAM" id="MobiDB-lite"/>
    </source>
</evidence>
<reference evidence="4 5" key="1">
    <citation type="journal article" date="2017" name="Gigascience">
        <title>Genome sequence of the small brown planthopper, Laodelphax striatellus.</title>
        <authorList>
            <person name="Zhu J."/>
            <person name="Jiang F."/>
            <person name="Wang X."/>
            <person name="Yang P."/>
            <person name="Bao Y."/>
            <person name="Zhao W."/>
            <person name="Wang W."/>
            <person name="Lu H."/>
            <person name="Wang Q."/>
            <person name="Cui N."/>
            <person name="Li J."/>
            <person name="Chen X."/>
            <person name="Luo L."/>
            <person name="Yu J."/>
            <person name="Kang L."/>
            <person name="Cui F."/>
        </authorList>
    </citation>
    <scope>NUCLEOTIDE SEQUENCE [LARGE SCALE GENOMIC DNA]</scope>
    <source>
        <strain evidence="4">Lst14</strain>
    </source>
</reference>
<dbReference type="Pfam" id="PF07898">
    <property type="entry name" value="DUF1676"/>
    <property type="match status" value="1"/>
</dbReference>
<name>A0A482XT21_LAOST</name>
<dbReference type="OrthoDB" id="6622274at2759"/>
<dbReference type="AlphaFoldDB" id="A0A482XT21"/>
<accession>A0A482XT21</accession>
<dbReference type="GO" id="GO:0016020">
    <property type="term" value="C:membrane"/>
    <property type="evidence" value="ECO:0007669"/>
    <property type="project" value="TreeGrafter"/>
</dbReference>